<keyword evidence="4 13" id="KW-0812">Transmembrane</keyword>
<evidence type="ECO:0000256" key="6">
    <source>
        <dbReference type="ARBA" id="ARBA00022989"/>
    </source>
</evidence>
<evidence type="ECO:0000256" key="13">
    <source>
        <dbReference type="SAM" id="Phobius"/>
    </source>
</evidence>
<dbReference type="AlphaFoldDB" id="A0A3Q3A4B7"/>
<reference evidence="15" key="2">
    <citation type="submission" date="2025-09" db="UniProtKB">
        <authorList>
            <consortium name="Ensembl"/>
        </authorList>
    </citation>
    <scope>IDENTIFICATION</scope>
</reference>
<keyword evidence="11" id="KW-0325">Glycoprotein</keyword>
<dbReference type="GO" id="GO:0004984">
    <property type="term" value="F:olfactory receptor activity"/>
    <property type="evidence" value="ECO:0007669"/>
    <property type="project" value="InterPro"/>
</dbReference>
<dbReference type="Proteomes" id="UP000264800">
    <property type="component" value="Unplaced"/>
</dbReference>
<dbReference type="PANTHER" id="PTHR26451:SF847">
    <property type="entry name" value="ODORANT RECEPTOR-RELATED"/>
    <property type="match status" value="1"/>
</dbReference>
<feature type="transmembrane region" description="Helical" evidence="13">
    <location>
        <begin position="92"/>
        <end position="113"/>
    </location>
</feature>
<dbReference type="Ensembl" id="ENSKMAT00000005819.1">
    <property type="protein sequence ID" value="ENSKMAP00000005719.1"/>
    <property type="gene ID" value="ENSKMAG00000004320.1"/>
</dbReference>
<comment type="subcellular location">
    <subcellularLocation>
        <location evidence="1">Cell membrane</location>
        <topology evidence="1">Multi-pass membrane protein</topology>
    </subcellularLocation>
</comment>
<keyword evidence="3" id="KW-0716">Sensory transduction</keyword>
<keyword evidence="16" id="KW-1185">Reference proteome</keyword>
<dbReference type="PROSITE" id="PS50262">
    <property type="entry name" value="G_PROTEIN_RECEP_F1_2"/>
    <property type="match status" value="1"/>
</dbReference>
<feature type="transmembrane region" description="Helical" evidence="13">
    <location>
        <begin position="52"/>
        <end position="72"/>
    </location>
</feature>
<protein>
    <submittedName>
        <fullName evidence="15">Olfactory receptor 10AG1-like</fullName>
    </submittedName>
</protein>
<feature type="transmembrane region" description="Helical" evidence="13">
    <location>
        <begin position="134"/>
        <end position="156"/>
    </location>
</feature>
<evidence type="ECO:0000256" key="10">
    <source>
        <dbReference type="ARBA" id="ARBA00023170"/>
    </source>
</evidence>
<dbReference type="InterPro" id="IPR052921">
    <property type="entry name" value="GPCR1_Superfamily_Member"/>
</dbReference>
<dbReference type="PRINTS" id="PR00245">
    <property type="entry name" value="OLFACTORYR"/>
</dbReference>
<reference evidence="15" key="1">
    <citation type="submission" date="2025-08" db="UniProtKB">
        <authorList>
            <consortium name="Ensembl"/>
        </authorList>
    </citation>
    <scope>IDENTIFICATION</scope>
</reference>
<evidence type="ECO:0000256" key="1">
    <source>
        <dbReference type="ARBA" id="ARBA00004651"/>
    </source>
</evidence>
<dbReference type="Pfam" id="PF13853">
    <property type="entry name" value="7tm_4"/>
    <property type="match status" value="1"/>
</dbReference>
<sequence>MNETSVTLGGYVEVEKYRYFYFVIIFIIYVLIICCNSTIVCLIVVHKNLHHPMYIFIAALLMNSVLFSTAVYPKLLIDFLSEKQIISHTMCHFQYFIFYSLCGAEFLLLAAMAHDRYVSIFKPLQYPIFMRKTTVCVLLVMAWLVPICLVAGSTVLSSKEKVCNFTLNGIFCNNSVYKLHCVASRTISVYGVIVVLGIVFLPMIYIVFTYARILIISYYSCKTIRTKAAQTCLPHLLVLLNFSLFSAYDVAMPRLESNISKTVRLVMTLQTVLYHPLLNPIIYGLKLNEISKHLKKLFLLMATPASLKVLY</sequence>
<evidence type="ECO:0000259" key="14">
    <source>
        <dbReference type="PROSITE" id="PS50262"/>
    </source>
</evidence>
<dbReference type="Gene3D" id="1.20.1070.10">
    <property type="entry name" value="Rhodopsin 7-helix transmembrane proteins"/>
    <property type="match status" value="1"/>
</dbReference>
<organism evidence="15 16">
    <name type="scientific">Kryptolebias marmoratus</name>
    <name type="common">Mangrove killifish</name>
    <name type="synonym">Rivulus marmoratus</name>
    <dbReference type="NCBI Taxonomy" id="37003"/>
    <lineage>
        <taxon>Eukaryota</taxon>
        <taxon>Metazoa</taxon>
        <taxon>Chordata</taxon>
        <taxon>Craniata</taxon>
        <taxon>Vertebrata</taxon>
        <taxon>Euteleostomi</taxon>
        <taxon>Actinopterygii</taxon>
        <taxon>Neopterygii</taxon>
        <taxon>Teleostei</taxon>
        <taxon>Neoteleostei</taxon>
        <taxon>Acanthomorphata</taxon>
        <taxon>Ovalentaria</taxon>
        <taxon>Atherinomorphae</taxon>
        <taxon>Cyprinodontiformes</taxon>
        <taxon>Rivulidae</taxon>
        <taxon>Kryptolebias</taxon>
    </lineage>
</organism>
<dbReference type="FunFam" id="1.20.1070.10:FF:000024">
    <property type="entry name" value="Olfactory receptor"/>
    <property type="match status" value="1"/>
</dbReference>
<keyword evidence="9" id="KW-1015">Disulfide bond</keyword>
<evidence type="ECO:0000256" key="2">
    <source>
        <dbReference type="ARBA" id="ARBA00022475"/>
    </source>
</evidence>
<name>A0A3Q3A4B7_KRYMA</name>
<evidence type="ECO:0000256" key="11">
    <source>
        <dbReference type="ARBA" id="ARBA00023180"/>
    </source>
</evidence>
<dbReference type="GO" id="GO:0005886">
    <property type="term" value="C:plasma membrane"/>
    <property type="evidence" value="ECO:0007669"/>
    <property type="project" value="UniProtKB-SubCell"/>
</dbReference>
<dbReference type="GO" id="GO:0004930">
    <property type="term" value="F:G protein-coupled receptor activity"/>
    <property type="evidence" value="ECO:0007669"/>
    <property type="project" value="UniProtKB-KW"/>
</dbReference>
<feature type="transmembrane region" description="Helical" evidence="13">
    <location>
        <begin position="20"/>
        <end position="45"/>
    </location>
</feature>
<evidence type="ECO:0000256" key="5">
    <source>
        <dbReference type="ARBA" id="ARBA00022725"/>
    </source>
</evidence>
<dbReference type="GO" id="GO:0005549">
    <property type="term" value="F:odorant binding"/>
    <property type="evidence" value="ECO:0007669"/>
    <property type="project" value="TreeGrafter"/>
</dbReference>
<evidence type="ECO:0000256" key="7">
    <source>
        <dbReference type="ARBA" id="ARBA00023040"/>
    </source>
</evidence>
<evidence type="ECO:0000256" key="3">
    <source>
        <dbReference type="ARBA" id="ARBA00022606"/>
    </source>
</evidence>
<keyword evidence="2" id="KW-1003">Cell membrane</keyword>
<keyword evidence="12" id="KW-0807">Transducer</keyword>
<keyword evidence="6 13" id="KW-1133">Transmembrane helix</keyword>
<evidence type="ECO:0000256" key="8">
    <source>
        <dbReference type="ARBA" id="ARBA00023136"/>
    </source>
</evidence>
<proteinExistence type="predicted"/>
<dbReference type="PANTHER" id="PTHR26451">
    <property type="entry name" value="G_PROTEIN_RECEP_F1_2 DOMAIN-CONTAINING PROTEIN"/>
    <property type="match status" value="1"/>
</dbReference>
<evidence type="ECO:0000256" key="9">
    <source>
        <dbReference type="ARBA" id="ARBA00023157"/>
    </source>
</evidence>
<dbReference type="InterPro" id="IPR000276">
    <property type="entry name" value="GPCR_Rhodpsn"/>
</dbReference>
<accession>A0A3Q3A4B7</accession>
<dbReference type="GeneTree" id="ENSGT01030000234640"/>
<dbReference type="OMA" id="TCEVIIL"/>
<feature type="domain" description="G-protein coupled receptors family 1 profile" evidence="14">
    <location>
        <begin position="35"/>
        <end position="283"/>
    </location>
</feature>
<evidence type="ECO:0000313" key="16">
    <source>
        <dbReference type="Proteomes" id="UP000264800"/>
    </source>
</evidence>
<dbReference type="SUPFAM" id="SSF81321">
    <property type="entry name" value="Family A G protein-coupled receptor-like"/>
    <property type="match status" value="1"/>
</dbReference>
<keyword evidence="5" id="KW-0552">Olfaction</keyword>
<keyword evidence="8 13" id="KW-0472">Membrane</keyword>
<evidence type="ECO:0000256" key="4">
    <source>
        <dbReference type="ARBA" id="ARBA00022692"/>
    </source>
</evidence>
<evidence type="ECO:0000313" key="15">
    <source>
        <dbReference type="Ensembl" id="ENSKMAP00000005719.1"/>
    </source>
</evidence>
<keyword evidence="7" id="KW-0297">G-protein coupled receptor</keyword>
<feature type="transmembrane region" description="Helical" evidence="13">
    <location>
        <begin position="187"/>
        <end position="211"/>
    </location>
</feature>
<evidence type="ECO:0000256" key="12">
    <source>
        <dbReference type="ARBA" id="ARBA00023224"/>
    </source>
</evidence>
<dbReference type="PRINTS" id="PR00237">
    <property type="entry name" value="GPCRRHODOPSN"/>
</dbReference>
<dbReference type="InterPro" id="IPR017452">
    <property type="entry name" value="GPCR_Rhodpsn_7TM"/>
</dbReference>
<keyword evidence="10" id="KW-0675">Receptor</keyword>
<dbReference type="InterPro" id="IPR000725">
    <property type="entry name" value="Olfact_rcpt"/>
</dbReference>